<feature type="compositionally biased region" description="Polar residues" evidence="5">
    <location>
        <begin position="270"/>
        <end position="290"/>
    </location>
</feature>
<evidence type="ECO:0000256" key="1">
    <source>
        <dbReference type="ARBA" id="ARBA00004141"/>
    </source>
</evidence>
<evidence type="ECO:0000256" key="6">
    <source>
        <dbReference type="SAM" id="Phobius"/>
    </source>
</evidence>
<dbReference type="GeneID" id="108568372"/>
<evidence type="ECO:0000256" key="3">
    <source>
        <dbReference type="ARBA" id="ARBA00022989"/>
    </source>
</evidence>
<feature type="transmembrane region" description="Helical" evidence="6">
    <location>
        <begin position="891"/>
        <end position="921"/>
    </location>
</feature>
<feature type="region of interest" description="Disordered" evidence="5">
    <location>
        <begin position="27"/>
        <end position="440"/>
    </location>
</feature>
<organism evidence="7 8">
    <name type="scientific">Nicrophorus vespilloides</name>
    <name type="common">Boreal carrion beetle</name>
    <dbReference type="NCBI Taxonomy" id="110193"/>
    <lineage>
        <taxon>Eukaryota</taxon>
        <taxon>Metazoa</taxon>
        <taxon>Ecdysozoa</taxon>
        <taxon>Arthropoda</taxon>
        <taxon>Hexapoda</taxon>
        <taxon>Insecta</taxon>
        <taxon>Pterygota</taxon>
        <taxon>Neoptera</taxon>
        <taxon>Endopterygota</taxon>
        <taxon>Coleoptera</taxon>
        <taxon>Polyphaga</taxon>
        <taxon>Staphyliniformia</taxon>
        <taxon>Silphidae</taxon>
        <taxon>Nicrophorinae</taxon>
        <taxon>Nicrophorus</taxon>
    </lineage>
</organism>
<dbReference type="Pfam" id="PF15795">
    <property type="entry name" value="Spec3"/>
    <property type="match status" value="1"/>
</dbReference>
<keyword evidence="3 6" id="KW-1133">Transmembrane helix</keyword>
<evidence type="ECO:0000256" key="5">
    <source>
        <dbReference type="SAM" id="MobiDB-lite"/>
    </source>
</evidence>
<gene>
    <name evidence="8" type="primary">LOC108568372</name>
</gene>
<feature type="compositionally biased region" description="Low complexity" evidence="5">
    <location>
        <begin position="198"/>
        <end position="218"/>
    </location>
</feature>
<keyword evidence="7" id="KW-1185">Reference proteome</keyword>
<evidence type="ECO:0000313" key="8">
    <source>
        <dbReference type="RefSeq" id="XP_017784919.1"/>
    </source>
</evidence>
<keyword evidence="4 6" id="KW-0472">Membrane</keyword>
<feature type="transmembrane region" description="Helical" evidence="6">
    <location>
        <begin position="933"/>
        <end position="959"/>
    </location>
</feature>
<feature type="compositionally biased region" description="Polar residues" evidence="5">
    <location>
        <begin position="120"/>
        <end position="130"/>
    </location>
</feature>
<feature type="compositionally biased region" description="Polar residues" evidence="5">
    <location>
        <begin position="226"/>
        <end position="238"/>
    </location>
</feature>
<comment type="subcellular location">
    <subcellularLocation>
        <location evidence="1">Membrane</location>
        <topology evidence="1">Multi-pass membrane protein</topology>
    </subcellularLocation>
</comment>
<proteinExistence type="predicted"/>
<protein>
    <submittedName>
        <fullName evidence="8">Protein stum-like isoform X1</fullName>
    </submittedName>
</protein>
<keyword evidence="2 6" id="KW-0812">Transmembrane</keyword>
<dbReference type="PANTHER" id="PTHR21676:SF6">
    <property type="entry name" value="PROTEIN STUM"/>
    <property type="match status" value="1"/>
</dbReference>
<evidence type="ECO:0000256" key="4">
    <source>
        <dbReference type="ARBA" id="ARBA00023136"/>
    </source>
</evidence>
<feature type="region of interest" description="Disordered" evidence="5">
    <location>
        <begin position="984"/>
        <end position="1006"/>
    </location>
</feature>
<feature type="compositionally biased region" description="Pro residues" evidence="5">
    <location>
        <begin position="41"/>
        <end position="52"/>
    </location>
</feature>
<dbReference type="RefSeq" id="XP_017784919.1">
    <property type="nucleotide sequence ID" value="XM_017929430.1"/>
</dbReference>
<dbReference type="Proteomes" id="UP000695000">
    <property type="component" value="Unplaced"/>
</dbReference>
<feature type="compositionally biased region" description="Polar residues" evidence="5">
    <location>
        <begin position="410"/>
        <end position="427"/>
    </location>
</feature>
<feature type="compositionally biased region" description="Polar residues" evidence="5">
    <location>
        <begin position="157"/>
        <end position="169"/>
    </location>
</feature>
<dbReference type="InterPro" id="IPR026673">
    <property type="entry name" value="SPEC3/Stum"/>
</dbReference>
<reference evidence="8" key="1">
    <citation type="submission" date="2025-08" db="UniProtKB">
        <authorList>
            <consortium name="RefSeq"/>
        </authorList>
    </citation>
    <scope>IDENTIFICATION</scope>
    <source>
        <tissue evidence="8">Whole Larva</tissue>
    </source>
</reference>
<feature type="compositionally biased region" description="Low complexity" evidence="5">
    <location>
        <begin position="321"/>
        <end position="379"/>
    </location>
</feature>
<feature type="compositionally biased region" description="Low complexity" evidence="5">
    <location>
        <begin position="74"/>
        <end position="89"/>
    </location>
</feature>
<evidence type="ECO:0000313" key="7">
    <source>
        <dbReference type="Proteomes" id="UP000695000"/>
    </source>
</evidence>
<evidence type="ECO:0000256" key="2">
    <source>
        <dbReference type="ARBA" id="ARBA00022692"/>
    </source>
</evidence>
<feature type="region of interest" description="Disordered" evidence="5">
    <location>
        <begin position="681"/>
        <end position="704"/>
    </location>
</feature>
<feature type="compositionally biased region" description="Polar residues" evidence="5">
    <location>
        <begin position="248"/>
        <end position="260"/>
    </location>
</feature>
<sequence length="1006" mass="110051">MRSPDSRSGYRPGRTFEEELNLRYLSPGAFTVLSPEDHGSPPDPPQAPPPYRFSPTQRRRKNQAFSIIAEPLLSPRSRSPSPTSGRVSPFRGRGFNPVGSRHISPAPSPPPEDKRIRNADGSSPRRSQIPQLKKRSNSIILTEDSDSSPVRKPGGSLKTQLSKSLNNIGPRNVSFKPPPSPRRFPTLYNKGQPISRLSPIIGSSPEPSSDSKCQSSPSRIPKCRSTPPSRIQSPTRDLSPNYRRPATRANSRNGSRNASPSPKPPFTPTRIPTKNYKNVQAKVNSYNAKSTKAKVPPKPTDAAKTKTKSGNSNSKLERTDSVNYNNTNNNKSVSKRNSYNSNNNINRTGSSNNNTNKTNNNSNSSGSNSSNNNSNSTKNVAGSAVKRTSSVKNLKREDKDNSNGKAAGNVTESNGKSSTEMETSDGNSAKPMVAKSHSRENVLKKVESAAKLTDMLPSATTMVSTTTTTVTQPLKIELDAPLIMEVETDRPKPKETPMYMDEGRVLSAKSVSSAIERMNDTVLDSQTLLKDHNLSKLSPAANAIISLSGNENATAANNNLRSSDKSALPQVEIVKAANSVGNRDAVHGSAAANHNMNNNNNNNINHKAAEANSAKNNINKLISPDDSFGAKVNSYEKSANDRIKEARTMVAADVKPIRITVQGKPSDIEVQSGNVRFPANVTNGITSGSSSVPPQNGNQQPEPSKTKCQMFMEKLACARCKSKTDEINETDDKTKKGCFSCLKKKKKEVEEIIITDTEGTIKKSLTVMDRLKCCRSNKIGDEVTTGCCGRKKRKDSWANRRDSILSEPTPITRRDKCKNFFRAVFCCCGCTCCKRASKVEDDASRRASMLSKKKSLTPTVLPPEEPKSKLDSSLVEYTSTMKAAIPVLPIALAYFCLFFNIFTPGIGTFFSGLFCLCIGIPRFSQRDGARPRFGSFIINTIIGCGQLFTVLFCLVGWGWSIWWGVIMLKVAKKHRKLKKLEKRLEEQQEKTATGNQSRIDVEKGRS</sequence>
<name>A0ABM1NDL9_NICVS</name>
<dbReference type="PANTHER" id="PTHR21676">
    <property type="entry name" value="PROTEIN STUM"/>
    <property type="match status" value="1"/>
</dbReference>
<accession>A0ABM1NDL9</accession>